<protein>
    <submittedName>
        <fullName evidence="12">DNA-(Apurinic or apyrimidinic site) lyase</fullName>
        <ecNumber evidence="12">4.2.99.18</ecNumber>
    </submittedName>
</protein>
<organism evidence="12 13">
    <name type="scientific">Desulfurococcus mucosus (strain ATCC 35584 / DSM 2162 / JCM 9187 / O7/1)</name>
    <dbReference type="NCBI Taxonomy" id="765177"/>
    <lineage>
        <taxon>Archaea</taxon>
        <taxon>Thermoproteota</taxon>
        <taxon>Thermoprotei</taxon>
        <taxon>Desulfurococcales</taxon>
        <taxon>Desulfurococcaceae</taxon>
        <taxon>Desulfurococcus</taxon>
    </lineage>
</organism>
<dbReference type="GO" id="GO:0051539">
    <property type="term" value="F:4 iron, 4 sulfur cluster binding"/>
    <property type="evidence" value="ECO:0007669"/>
    <property type="project" value="UniProtKB-KW"/>
</dbReference>
<keyword evidence="13" id="KW-1185">Reference proteome</keyword>
<keyword evidence="5" id="KW-0227">DNA damage</keyword>
<dbReference type="CDD" id="cd00056">
    <property type="entry name" value="ENDO3c"/>
    <property type="match status" value="1"/>
</dbReference>
<gene>
    <name evidence="12" type="ordered locus">Desmu_0738</name>
</gene>
<keyword evidence="9" id="KW-0234">DNA repair</keyword>
<evidence type="ECO:0000313" key="12">
    <source>
        <dbReference type="EMBL" id="ADV65043.1"/>
    </source>
</evidence>
<dbReference type="Pfam" id="PF00730">
    <property type="entry name" value="HhH-GPD"/>
    <property type="match status" value="1"/>
</dbReference>
<dbReference type="RefSeq" id="WP_013562265.1">
    <property type="nucleotide sequence ID" value="NC_014961.1"/>
</dbReference>
<evidence type="ECO:0000256" key="6">
    <source>
        <dbReference type="ARBA" id="ARBA00022801"/>
    </source>
</evidence>
<dbReference type="InterPro" id="IPR023170">
    <property type="entry name" value="HhH_base_excis_C"/>
</dbReference>
<dbReference type="eggNOG" id="arCOG00459">
    <property type="taxonomic scope" value="Archaea"/>
</dbReference>
<keyword evidence="8" id="KW-0411">Iron-sulfur</keyword>
<dbReference type="SUPFAM" id="SSF48150">
    <property type="entry name" value="DNA-glycosylase"/>
    <property type="match status" value="1"/>
</dbReference>
<dbReference type="STRING" id="765177.Desmu_0738"/>
<keyword evidence="3" id="KW-0004">4Fe-4S</keyword>
<dbReference type="Gene3D" id="1.10.1670.10">
    <property type="entry name" value="Helix-hairpin-Helix base-excision DNA repair enzymes (C-terminal)"/>
    <property type="match status" value="1"/>
</dbReference>
<accession>E8R967</accession>
<dbReference type="AlphaFoldDB" id="E8R967"/>
<feature type="domain" description="HhH-GPD" evidence="11">
    <location>
        <begin position="33"/>
        <end position="194"/>
    </location>
</feature>
<dbReference type="GeneID" id="10153433"/>
<reference evidence="13" key="1">
    <citation type="submission" date="2010-11" db="EMBL/GenBank/DDBJ databases">
        <title>The complete genome of Desulfurococcus mucosus DSM 2162.</title>
        <authorList>
            <consortium name="US DOE Joint Genome Institute (JGI-PGF)"/>
            <person name="Lucas S."/>
            <person name="Copeland A."/>
            <person name="Lapidus A."/>
            <person name="Bruce D."/>
            <person name="Goodwin L."/>
            <person name="Pitluck S."/>
            <person name="Kyrpides N."/>
            <person name="Mavromatis K."/>
            <person name="Pagani I."/>
            <person name="Ivanova N."/>
            <person name="Ovchinnikova G."/>
            <person name="Chertkov O."/>
            <person name="Held B."/>
            <person name="Brettin T."/>
            <person name="Detter J.C."/>
            <person name="Tapia R."/>
            <person name="Han C."/>
            <person name="Land M."/>
            <person name="Hauser L."/>
            <person name="Markowitz V."/>
            <person name="Cheng J.-F."/>
            <person name="Hugenholtz P."/>
            <person name="Woyke T."/>
            <person name="Wu D."/>
            <person name="Wirth R."/>
            <person name="Bilek Y."/>
            <person name="Hader T."/>
            <person name="Klenk H.-P."/>
            <person name="Eisen J.A."/>
        </authorList>
    </citation>
    <scope>NUCLEOTIDE SEQUENCE [LARGE SCALE GENOMIC DNA]</scope>
    <source>
        <strain evidence="13">ATCC 35584 / DSM 2162 / JCM 9187 / O7/1</strain>
    </source>
</reference>
<evidence type="ECO:0000256" key="4">
    <source>
        <dbReference type="ARBA" id="ARBA00022723"/>
    </source>
</evidence>
<dbReference type="PROSITE" id="PS00764">
    <property type="entry name" value="ENDONUCLEASE_III_1"/>
    <property type="match status" value="1"/>
</dbReference>
<dbReference type="Pfam" id="PF10576">
    <property type="entry name" value="EndIII_4Fe-2S"/>
    <property type="match status" value="1"/>
</dbReference>
<evidence type="ECO:0000256" key="8">
    <source>
        <dbReference type="ARBA" id="ARBA00023014"/>
    </source>
</evidence>
<dbReference type="Proteomes" id="UP000001068">
    <property type="component" value="Chromosome"/>
</dbReference>
<dbReference type="GO" id="GO:0046872">
    <property type="term" value="F:metal ion binding"/>
    <property type="evidence" value="ECO:0007669"/>
    <property type="project" value="UniProtKB-KW"/>
</dbReference>
<reference evidence="12 13" key="2">
    <citation type="journal article" date="2011" name="Stand. Genomic Sci.">
        <title>Complete genome sequence of Desulfurococcus mucosus type strain (O7/1).</title>
        <authorList>
            <person name="Wirth R."/>
            <person name="Chertkov O."/>
            <person name="Held B."/>
            <person name="Lapidus A."/>
            <person name="Nolan M."/>
            <person name="Lucas S."/>
            <person name="Hammon N."/>
            <person name="Deshpande S."/>
            <person name="Cheng J.F."/>
            <person name="Tapia R."/>
            <person name="Han C."/>
            <person name="Goodwin L."/>
            <person name="Pitluck S."/>
            <person name="Liolios K."/>
            <person name="Ioanna P."/>
            <person name="Ivanova N."/>
            <person name="Mavromatis K."/>
            <person name="Mikhailova N."/>
            <person name="Pati A."/>
            <person name="Chen A."/>
            <person name="Palaniappan K."/>
            <person name="Land M."/>
            <person name="Hauser L."/>
            <person name="Chang Y.J."/>
            <person name="Jeffries C.D."/>
            <person name="Bilek Y."/>
            <person name="Hader T."/>
            <person name="Rohde M."/>
            <person name="Spring S."/>
            <person name="Sikorski J."/>
            <person name="Goker M."/>
            <person name="Woyke T."/>
            <person name="Bristow J."/>
            <person name="Eisen J.A."/>
            <person name="Markowitz V."/>
            <person name="Hugenholtz P."/>
            <person name="Kyrpides N.C."/>
            <person name="Klenk H.P."/>
        </authorList>
    </citation>
    <scope>NUCLEOTIDE SEQUENCE [LARGE SCALE GENOMIC DNA]</scope>
    <source>
        <strain evidence="13">ATCC 35584 / DSM 2162 / JCM 9187 / O7/1</strain>
    </source>
</reference>
<comment type="cofactor">
    <cofactor evidence="1">
        <name>[4Fe-4S] cluster</name>
        <dbReference type="ChEBI" id="CHEBI:49883"/>
    </cofactor>
</comment>
<dbReference type="SMART" id="SM00478">
    <property type="entry name" value="ENDO3c"/>
    <property type="match status" value="1"/>
</dbReference>
<dbReference type="PIRSF" id="PIRSF001435">
    <property type="entry name" value="Nth"/>
    <property type="match status" value="1"/>
</dbReference>
<dbReference type="SMART" id="SM00525">
    <property type="entry name" value="FES"/>
    <property type="match status" value="1"/>
</dbReference>
<dbReference type="GO" id="GO:0140078">
    <property type="term" value="F:class I DNA-(apurinic or apyrimidinic site) endonuclease activity"/>
    <property type="evidence" value="ECO:0007669"/>
    <property type="project" value="UniProtKB-EC"/>
</dbReference>
<dbReference type="GO" id="GO:0019104">
    <property type="term" value="F:DNA N-glycosylase activity"/>
    <property type="evidence" value="ECO:0007669"/>
    <property type="project" value="TreeGrafter"/>
</dbReference>
<dbReference type="Gene3D" id="1.10.340.30">
    <property type="entry name" value="Hypothetical protein, domain 2"/>
    <property type="match status" value="1"/>
</dbReference>
<keyword evidence="10" id="KW-0326">Glycosidase</keyword>
<keyword evidence="6" id="KW-0378">Hydrolase</keyword>
<dbReference type="PANTHER" id="PTHR10359">
    <property type="entry name" value="A/G-SPECIFIC ADENINE GLYCOSYLASE/ENDONUCLEASE III"/>
    <property type="match status" value="1"/>
</dbReference>
<evidence type="ECO:0000256" key="10">
    <source>
        <dbReference type="ARBA" id="ARBA00023295"/>
    </source>
</evidence>
<dbReference type="InterPro" id="IPR003265">
    <property type="entry name" value="HhH-GPD_domain"/>
</dbReference>
<dbReference type="EMBL" id="CP002363">
    <property type="protein sequence ID" value="ADV65043.1"/>
    <property type="molecule type" value="Genomic_DNA"/>
</dbReference>
<dbReference type="PANTHER" id="PTHR10359:SF18">
    <property type="entry name" value="ENDONUCLEASE III"/>
    <property type="match status" value="1"/>
</dbReference>
<comment type="similarity">
    <text evidence="2">Belongs to the Nth/MutY family.</text>
</comment>
<name>E8R967_DESM0</name>
<evidence type="ECO:0000256" key="3">
    <source>
        <dbReference type="ARBA" id="ARBA00022485"/>
    </source>
</evidence>
<evidence type="ECO:0000256" key="1">
    <source>
        <dbReference type="ARBA" id="ARBA00001966"/>
    </source>
</evidence>
<dbReference type="KEGG" id="dmu:Desmu_0738"/>
<dbReference type="InterPro" id="IPR003651">
    <property type="entry name" value="Endonuclease3_FeS-loop_motif"/>
</dbReference>
<evidence type="ECO:0000259" key="11">
    <source>
        <dbReference type="SMART" id="SM00478"/>
    </source>
</evidence>
<dbReference type="InterPro" id="IPR011257">
    <property type="entry name" value="DNA_glycosylase"/>
</dbReference>
<keyword evidence="7" id="KW-0408">Iron</keyword>
<dbReference type="InterPro" id="IPR004035">
    <property type="entry name" value="Endouclease-III_FeS-bd_BS"/>
</dbReference>
<evidence type="ECO:0000256" key="9">
    <source>
        <dbReference type="ARBA" id="ARBA00023204"/>
    </source>
</evidence>
<dbReference type="GO" id="GO:0006285">
    <property type="term" value="P:base-excision repair, AP site formation"/>
    <property type="evidence" value="ECO:0007669"/>
    <property type="project" value="TreeGrafter"/>
</dbReference>
<dbReference type="EC" id="4.2.99.18" evidence="12"/>
<evidence type="ECO:0000313" key="13">
    <source>
        <dbReference type="Proteomes" id="UP000001068"/>
    </source>
</evidence>
<evidence type="ECO:0000256" key="5">
    <source>
        <dbReference type="ARBA" id="ARBA00022763"/>
    </source>
</evidence>
<dbReference type="HOGENOM" id="CLU_012862_3_4_2"/>
<evidence type="ECO:0000256" key="2">
    <source>
        <dbReference type="ARBA" id="ARBA00008343"/>
    </source>
</evidence>
<keyword evidence="12" id="KW-0456">Lyase</keyword>
<evidence type="ECO:0000256" key="7">
    <source>
        <dbReference type="ARBA" id="ARBA00023004"/>
    </source>
</evidence>
<sequence>MRKTHRLEQGDFAVSEKHIETTSLFEVLVAVVLSQNTSDRNAVKAIARLREIGQGRITPQVILSMEQHMLEGILRPAGMYRNRARVLRKLAELFQEPGFTERLTAEVTRAGDVNEARRRLMELPGVGEKTADVVLLRYFGIPVFPVDTHISRITRRMGFTETGRYSDVSSFWMENTSPWNYLELHLYLITHGRRICKARKPLCDECVLRDLCKHYQQGRLSLY</sequence>
<proteinExistence type="inferred from homology"/>
<keyword evidence="4" id="KW-0479">Metal-binding</keyword>